<gene>
    <name evidence="2" type="ORF">H4W80_005772</name>
</gene>
<protein>
    <submittedName>
        <fullName evidence="2">Uncharacterized protein</fullName>
    </submittedName>
</protein>
<keyword evidence="1" id="KW-0732">Signal</keyword>
<accession>A0ABR9M3Q2</accession>
<reference evidence="2 3" key="1">
    <citation type="submission" date="2020-10" db="EMBL/GenBank/DDBJ databases">
        <title>Sequencing the genomes of 1000 actinobacteria strains.</title>
        <authorList>
            <person name="Klenk H.-P."/>
        </authorList>
    </citation>
    <scope>NUCLEOTIDE SEQUENCE [LARGE SCALE GENOMIC DNA]</scope>
    <source>
        <strain evidence="2 3">DSM 43173</strain>
    </source>
</reference>
<organism evidence="2 3">
    <name type="scientific">Nonomuraea angiospora</name>
    <dbReference type="NCBI Taxonomy" id="46172"/>
    <lineage>
        <taxon>Bacteria</taxon>
        <taxon>Bacillati</taxon>
        <taxon>Actinomycetota</taxon>
        <taxon>Actinomycetes</taxon>
        <taxon>Streptosporangiales</taxon>
        <taxon>Streptosporangiaceae</taxon>
        <taxon>Nonomuraea</taxon>
    </lineage>
</organism>
<dbReference type="RefSeq" id="WP_192787890.1">
    <property type="nucleotide sequence ID" value="NZ_JADBEK010000001.1"/>
</dbReference>
<evidence type="ECO:0000313" key="3">
    <source>
        <dbReference type="Proteomes" id="UP000633509"/>
    </source>
</evidence>
<sequence>MPKLKSVVAGLAVSTALTGGVVAAGAATSPAGAAVQVKSAAPVLTGNCRGGGWRRCGWGGRWGGPRWAWGGPRWGWGGGWGGHNRGARVRIVIVNQNHNINRVGRGDRDEW</sequence>
<feature type="signal peptide" evidence="1">
    <location>
        <begin position="1"/>
        <end position="23"/>
    </location>
</feature>
<proteinExistence type="predicted"/>
<comment type="caution">
    <text evidence="2">The sequence shown here is derived from an EMBL/GenBank/DDBJ whole genome shotgun (WGS) entry which is preliminary data.</text>
</comment>
<dbReference type="Proteomes" id="UP000633509">
    <property type="component" value="Unassembled WGS sequence"/>
</dbReference>
<dbReference type="EMBL" id="JADBEK010000001">
    <property type="protein sequence ID" value="MBE1587514.1"/>
    <property type="molecule type" value="Genomic_DNA"/>
</dbReference>
<evidence type="ECO:0000313" key="2">
    <source>
        <dbReference type="EMBL" id="MBE1587514.1"/>
    </source>
</evidence>
<keyword evidence="3" id="KW-1185">Reference proteome</keyword>
<feature type="chain" id="PRO_5046658106" evidence="1">
    <location>
        <begin position="24"/>
        <end position="111"/>
    </location>
</feature>
<evidence type="ECO:0000256" key="1">
    <source>
        <dbReference type="SAM" id="SignalP"/>
    </source>
</evidence>
<name>A0ABR9M3Q2_9ACTN</name>